<comment type="subcellular location">
    <subcellularLocation>
        <location evidence="3">Cytoplasm</location>
    </subcellularLocation>
    <subcellularLocation>
        <location evidence="1">Endosome membrane</location>
        <topology evidence="1">Peripheral membrane protein</topology>
        <orientation evidence="1">Cytoplasmic side</orientation>
    </subcellularLocation>
    <subcellularLocation>
        <location evidence="4">Golgi apparatus</location>
        <location evidence="4">trans-Golgi network membrane</location>
        <topology evidence="4">Peripheral membrane protein</topology>
        <orientation evidence="4">Cytoplasmic side</orientation>
    </subcellularLocation>
    <subcellularLocation>
        <location evidence="2">Prevacuolar compartment membrane</location>
        <topology evidence="2">Peripheral membrane protein</topology>
        <orientation evidence="2">Cytoplasmic side</orientation>
    </subcellularLocation>
</comment>
<dbReference type="GO" id="GO:0005829">
    <property type="term" value="C:cytosol"/>
    <property type="evidence" value="ECO:0007669"/>
    <property type="project" value="GOC"/>
</dbReference>
<evidence type="ECO:0000256" key="1">
    <source>
        <dbReference type="ARBA" id="ARBA00004125"/>
    </source>
</evidence>
<evidence type="ECO:0000256" key="11">
    <source>
        <dbReference type="ARBA" id="ARBA00023136"/>
    </source>
</evidence>
<dbReference type="GO" id="GO:0005794">
    <property type="term" value="C:Golgi apparatus"/>
    <property type="evidence" value="ECO:0007669"/>
    <property type="project" value="UniProtKB-SubCell"/>
</dbReference>
<keyword evidence="8" id="KW-0967">Endosome</keyword>
<dbReference type="PIRSF" id="PIRSF009375">
    <property type="entry name" value="Retromer_Vps35"/>
    <property type="match status" value="1"/>
</dbReference>
<dbReference type="PANTHER" id="PTHR11099:SF0">
    <property type="entry name" value="VACUOLAR PROTEIN SORTING-ASSOCIATED PROTEIN 35"/>
    <property type="match status" value="1"/>
</dbReference>
<keyword evidence="9 12" id="KW-0653">Protein transport</keyword>
<accession>A0A061DFN6</accession>
<evidence type="ECO:0000256" key="7">
    <source>
        <dbReference type="ARBA" id="ARBA00022490"/>
    </source>
</evidence>
<dbReference type="GO" id="GO:0042147">
    <property type="term" value="P:retrograde transport, endosome to Golgi"/>
    <property type="evidence" value="ECO:0007669"/>
    <property type="project" value="InterPro"/>
</dbReference>
<evidence type="ECO:0000256" key="12">
    <source>
        <dbReference type="PIRNR" id="PIRNR009375"/>
    </source>
</evidence>
<dbReference type="Proteomes" id="UP000026915">
    <property type="component" value="Chromosome 1"/>
</dbReference>
<evidence type="ECO:0000256" key="5">
    <source>
        <dbReference type="ARBA" id="ARBA00006536"/>
    </source>
</evidence>
<comment type="function">
    <text evidence="12">Plays a role in vesicular protein sorting.</text>
</comment>
<evidence type="ECO:0000256" key="4">
    <source>
        <dbReference type="ARBA" id="ARBA00004546"/>
    </source>
</evidence>
<dbReference type="GO" id="GO:0015031">
    <property type="term" value="P:protein transport"/>
    <property type="evidence" value="ECO:0007669"/>
    <property type="project" value="UniProtKB-KW"/>
</dbReference>
<keyword evidence="10" id="KW-0333">Golgi apparatus</keyword>
<name>A0A061DFN6_THECC</name>
<dbReference type="Pfam" id="PF03635">
    <property type="entry name" value="Vps35"/>
    <property type="match status" value="1"/>
</dbReference>
<dbReference type="InterPro" id="IPR042491">
    <property type="entry name" value="Vps35_C"/>
</dbReference>
<dbReference type="Gene3D" id="1.25.40.660">
    <property type="entry name" value="Vacuolar protein sorting-associated protein 35, helical subcomplex Vps35-C"/>
    <property type="match status" value="1"/>
</dbReference>
<sequence length="675" mass="76503">MRAFDELRKLEMFFKEETRRGCSIIDLYELVQHAGNILPRLYLLCTVGSVYIKSKEAPAKDVLKDLVEMCRGIQNPVRGLFLRSYLAQVSRDKLPDIGSEYEGDADTVVDAVEFVLQNFTEMNKLWVRMQQQGPAREKEKREKERSELRDLVGKNLHVLSQIEGVDLDMYKDTVLPRILEQVVNCKDELAQYYLMDCIIQVFPDEYHLQTLDVLLGAFPQLQPTVDIKTVLSRLMERLSNYAASSADVLPEFLQVEAFLKLNNAIGKVIEAQPDMPILGVITLYSSLLTFTLHVHPDRLDYADQVLGACVRKLSGKGKLEDNKATKQIVALLSAPLEKYNDIVTALKLSNYPRVMEYLDSETNKVMATVIIQSIMKNKTHISTADRVEALFELIKGLIKDLDGTLDDEVDEDDFKEEQNSVSRLIQMLYNDDPEEMFKIICTVRKHILAGGPKRLSFTVPPLVFSSLKLVRQLQGREENPFGEEESTTPKKIFQLLNQTVETLSNVPAPELALQLYLQCAEAANDCDLEPVAYEFFTQAYILYEEEISDSRAQVTAIHLIIGTLQRMHVFGVENRDTLTHKATGYSAKLLKKPDQCRAVYACSHLFWVDDQDNVKDGERYVEVLLCLKRALRIANAAQQMSNAARGSTGSVTLFVEILNKGTPRSLLLQSRACLN</sequence>
<comment type="similarity">
    <text evidence="5 12">Belongs to the VPS35 family.</text>
</comment>
<evidence type="ECO:0000256" key="10">
    <source>
        <dbReference type="ARBA" id="ARBA00023034"/>
    </source>
</evidence>
<dbReference type="GO" id="GO:0010008">
    <property type="term" value="C:endosome membrane"/>
    <property type="evidence" value="ECO:0007669"/>
    <property type="project" value="UniProtKB-SubCell"/>
</dbReference>
<evidence type="ECO:0000313" key="14">
    <source>
        <dbReference type="Proteomes" id="UP000026915"/>
    </source>
</evidence>
<evidence type="ECO:0000313" key="13">
    <source>
        <dbReference type="EMBL" id="EOX90792.1"/>
    </source>
</evidence>
<evidence type="ECO:0000256" key="8">
    <source>
        <dbReference type="ARBA" id="ARBA00022753"/>
    </source>
</evidence>
<protein>
    <recommendedName>
        <fullName evidence="12">Vacuolar protein sorting-associated protein 35</fullName>
    </recommendedName>
</protein>
<dbReference type="Gramene" id="EOX90792">
    <property type="protein sequence ID" value="EOX90792"/>
    <property type="gene ID" value="TCM_000163"/>
</dbReference>
<dbReference type="InterPro" id="IPR016024">
    <property type="entry name" value="ARM-type_fold"/>
</dbReference>
<dbReference type="SUPFAM" id="SSF48371">
    <property type="entry name" value="ARM repeat"/>
    <property type="match status" value="1"/>
</dbReference>
<evidence type="ECO:0000256" key="9">
    <source>
        <dbReference type="ARBA" id="ARBA00022927"/>
    </source>
</evidence>
<dbReference type="HOGENOM" id="CLU_005836_1_0_1"/>
<keyword evidence="11" id="KW-0472">Membrane</keyword>
<dbReference type="FunFam" id="1.25.40.660:FF:000003">
    <property type="entry name" value="Vacuolar protein sorting-associated protein 35"/>
    <property type="match status" value="1"/>
</dbReference>
<dbReference type="PANTHER" id="PTHR11099">
    <property type="entry name" value="VACUOLAR SORTING PROTEIN 35"/>
    <property type="match status" value="1"/>
</dbReference>
<proteinExistence type="inferred from homology"/>
<organism evidence="13 14">
    <name type="scientific">Theobroma cacao</name>
    <name type="common">Cacao</name>
    <name type="synonym">Cocoa</name>
    <dbReference type="NCBI Taxonomy" id="3641"/>
    <lineage>
        <taxon>Eukaryota</taxon>
        <taxon>Viridiplantae</taxon>
        <taxon>Streptophyta</taxon>
        <taxon>Embryophyta</taxon>
        <taxon>Tracheophyta</taxon>
        <taxon>Spermatophyta</taxon>
        <taxon>Magnoliopsida</taxon>
        <taxon>eudicotyledons</taxon>
        <taxon>Gunneridae</taxon>
        <taxon>Pentapetalae</taxon>
        <taxon>rosids</taxon>
        <taxon>malvids</taxon>
        <taxon>Malvales</taxon>
        <taxon>Malvaceae</taxon>
        <taxon>Byttnerioideae</taxon>
        <taxon>Theobroma</taxon>
    </lineage>
</organism>
<keyword evidence="6 12" id="KW-0813">Transport</keyword>
<keyword evidence="14" id="KW-1185">Reference proteome</keyword>
<evidence type="ECO:0000256" key="6">
    <source>
        <dbReference type="ARBA" id="ARBA00022448"/>
    </source>
</evidence>
<gene>
    <name evidence="13" type="ORF">TCM_000163</name>
</gene>
<evidence type="ECO:0000256" key="3">
    <source>
        <dbReference type="ARBA" id="ARBA00004496"/>
    </source>
</evidence>
<reference evidence="13 14" key="1">
    <citation type="journal article" date="2013" name="Genome Biol.">
        <title>The genome sequence of the most widely cultivated cacao type and its use to identify candidate genes regulating pod color.</title>
        <authorList>
            <person name="Motamayor J.C."/>
            <person name="Mockaitis K."/>
            <person name="Schmutz J."/>
            <person name="Haiminen N."/>
            <person name="Iii D.L."/>
            <person name="Cornejo O."/>
            <person name="Findley S.D."/>
            <person name="Zheng P."/>
            <person name="Utro F."/>
            <person name="Royaert S."/>
            <person name="Saski C."/>
            <person name="Jenkins J."/>
            <person name="Podicheti R."/>
            <person name="Zhao M."/>
            <person name="Scheffler B.E."/>
            <person name="Stack J.C."/>
            <person name="Feltus F.A."/>
            <person name="Mustiga G.M."/>
            <person name="Amores F."/>
            <person name="Phillips W."/>
            <person name="Marelli J.P."/>
            <person name="May G.D."/>
            <person name="Shapiro H."/>
            <person name="Ma J."/>
            <person name="Bustamante C.D."/>
            <person name="Schnell R.J."/>
            <person name="Main D."/>
            <person name="Gilbert D."/>
            <person name="Parida L."/>
            <person name="Kuhn D.N."/>
        </authorList>
    </citation>
    <scope>NUCLEOTIDE SEQUENCE [LARGE SCALE GENOMIC DNA]</scope>
    <source>
        <strain evidence="14">cv. Matina 1-6</strain>
    </source>
</reference>
<dbReference type="InterPro" id="IPR005378">
    <property type="entry name" value="Vps35"/>
</dbReference>
<keyword evidence="7" id="KW-0963">Cytoplasm</keyword>
<dbReference type="AlphaFoldDB" id="A0A061DFN6"/>
<evidence type="ECO:0000256" key="2">
    <source>
        <dbReference type="ARBA" id="ARBA00004179"/>
    </source>
</evidence>
<dbReference type="EMBL" id="CM001879">
    <property type="protein sequence ID" value="EOX90792.1"/>
    <property type="molecule type" value="Genomic_DNA"/>
</dbReference>
<dbReference type="GO" id="GO:0030906">
    <property type="term" value="C:retromer, cargo-selective complex"/>
    <property type="evidence" value="ECO:0007669"/>
    <property type="project" value="InterPro"/>
</dbReference>